<reference evidence="2 3" key="1">
    <citation type="journal article" date="2017" name="DNA Res.">
        <title>Complete genome sequence and expression profile of the commercial lytic enzyme producer Lysobacter enzymogenes M497-1.</title>
        <authorList>
            <person name="Takami H."/>
            <person name="Toyoda A."/>
            <person name="Uchiyama I."/>
            <person name="Itoh T."/>
            <person name="Takaki Y."/>
            <person name="Arai W."/>
            <person name="Nishi S."/>
            <person name="Kawai M."/>
            <person name="Shinya K."/>
            <person name="Ikeda H."/>
        </authorList>
    </citation>
    <scope>NUCLEOTIDE SEQUENCE [LARGE SCALE GENOMIC DNA]</scope>
    <source>
        <strain evidence="2 3">M497-1</strain>
    </source>
</reference>
<feature type="transmembrane region" description="Helical" evidence="1">
    <location>
        <begin position="114"/>
        <end position="132"/>
    </location>
</feature>
<keyword evidence="1" id="KW-0472">Membrane</keyword>
<name>A0AAU9AI29_LYSEN</name>
<organism evidence="2 3">
    <name type="scientific">Lysobacter enzymogenes</name>
    <dbReference type="NCBI Taxonomy" id="69"/>
    <lineage>
        <taxon>Bacteria</taxon>
        <taxon>Pseudomonadati</taxon>
        <taxon>Pseudomonadota</taxon>
        <taxon>Gammaproteobacteria</taxon>
        <taxon>Lysobacterales</taxon>
        <taxon>Lysobacteraceae</taxon>
        <taxon>Lysobacter</taxon>
    </lineage>
</organism>
<accession>A0AAU9AI29</accession>
<keyword evidence="1" id="KW-0812">Transmembrane</keyword>
<sequence>MPAILIPLLLYIAFLAFAPAAAIKFGLWFALTTAVVRFAAAKVSGSDTGWSEAAKAVIYAAVLPMLALLGLFGFSGATGISHFENFGAIAVLTLLLGSFIGAFTISLGTSLKDSAIVAAIATACSAVAGWAIRAAG</sequence>
<dbReference type="EMBL" id="AP014940">
    <property type="protein sequence ID" value="BAV96513.1"/>
    <property type="molecule type" value="Genomic_DNA"/>
</dbReference>
<protein>
    <submittedName>
        <fullName evidence="2">Uncharacterized protein</fullName>
    </submittedName>
</protein>
<dbReference type="RefSeq" id="WP_096376907.1">
    <property type="nucleotide sequence ID" value="NZ_AP014940.1"/>
</dbReference>
<gene>
    <name evidence="2" type="ORF">LEN_1026</name>
</gene>
<proteinExistence type="predicted"/>
<dbReference type="KEGG" id="lem:LEN_1026"/>
<dbReference type="AlphaFoldDB" id="A0AAU9AI29"/>
<keyword evidence="1" id="KW-1133">Transmembrane helix</keyword>
<feature type="transmembrane region" description="Helical" evidence="1">
    <location>
        <begin position="86"/>
        <end position="108"/>
    </location>
</feature>
<dbReference type="Proteomes" id="UP000218824">
    <property type="component" value="Chromosome"/>
</dbReference>
<feature type="transmembrane region" description="Helical" evidence="1">
    <location>
        <begin position="56"/>
        <end position="74"/>
    </location>
</feature>
<evidence type="ECO:0000313" key="3">
    <source>
        <dbReference type="Proteomes" id="UP000218824"/>
    </source>
</evidence>
<dbReference type="GeneID" id="83062916"/>
<evidence type="ECO:0000256" key="1">
    <source>
        <dbReference type="SAM" id="Phobius"/>
    </source>
</evidence>
<evidence type="ECO:0000313" key="2">
    <source>
        <dbReference type="EMBL" id="BAV96513.1"/>
    </source>
</evidence>